<accession>A0ABQ9GKC5</accession>
<reference evidence="2 3" key="1">
    <citation type="submission" date="2023-02" db="EMBL/GenBank/DDBJ databases">
        <title>LHISI_Scaffold_Assembly.</title>
        <authorList>
            <person name="Stuart O.P."/>
            <person name="Cleave R."/>
            <person name="Magrath M.J.L."/>
            <person name="Mikheyev A.S."/>
        </authorList>
    </citation>
    <scope>NUCLEOTIDE SEQUENCE [LARGE SCALE GENOMIC DNA]</scope>
    <source>
        <strain evidence="2">Daus_M_001</strain>
        <tissue evidence="2">Leg muscle</tissue>
    </source>
</reference>
<sequence length="111" mass="12908">MSLKRVCAILLFVRFDNISDREERKKMEPTAAITWVVEEFVKNCGACYCIGEYSCIDEMLFGFKGRCRMKLYIPSKPRKYGIKIMALTDAKTHYFLNGYIYSYKGSDGRTN</sequence>
<protein>
    <recommendedName>
        <fullName evidence="1">PiggyBac transposable element-derived protein domain-containing protein</fullName>
    </recommendedName>
</protein>
<proteinExistence type="predicted"/>
<dbReference type="InterPro" id="IPR029526">
    <property type="entry name" value="PGBD"/>
</dbReference>
<dbReference type="Pfam" id="PF13843">
    <property type="entry name" value="DDE_Tnp_1_7"/>
    <property type="match status" value="1"/>
</dbReference>
<evidence type="ECO:0000259" key="1">
    <source>
        <dbReference type="Pfam" id="PF13843"/>
    </source>
</evidence>
<evidence type="ECO:0000313" key="3">
    <source>
        <dbReference type="Proteomes" id="UP001159363"/>
    </source>
</evidence>
<organism evidence="2 3">
    <name type="scientific">Dryococelus australis</name>
    <dbReference type="NCBI Taxonomy" id="614101"/>
    <lineage>
        <taxon>Eukaryota</taxon>
        <taxon>Metazoa</taxon>
        <taxon>Ecdysozoa</taxon>
        <taxon>Arthropoda</taxon>
        <taxon>Hexapoda</taxon>
        <taxon>Insecta</taxon>
        <taxon>Pterygota</taxon>
        <taxon>Neoptera</taxon>
        <taxon>Polyneoptera</taxon>
        <taxon>Phasmatodea</taxon>
        <taxon>Verophasmatodea</taxon>
        <taxon>Anareolatae</taxon>
        <taxon>Phasmatidae</taxon>
        <taxon>Eurycanthinae</taxon>
        <taxon>Dryococelus</taxon>
    </lineage>
</organism>
<gene>
    <name evidence="2" type="ORF">PR048_026086</name>
</gene>
<feature type="domain" description="PiggyBac transposable element-derived protein" evidence="1">
    <location>
        <begin position="1"/>
        <end position="108"/>
    </location>
</feature>
<name>A0ABQ9GKC5_9NEOP</name>
<keyword evidence="3" id="KW-1185">Reference proteome</keyword>
<dbReference type="Proteomes" id="UP001159363">
    <property type="component" value="Chromosome 10"/>
</dbReference>
<comment type="caution">
    <text evidence="2">The sequence shown here is derived from an EMBL/GenBank/DDBJ whole genome shotgun (WGS) entry which is preliminary data.</text>
</comment>
<dbReference type="PANTHER" id="PTHR46599:SF6">
    <property type="entry name" value="DUAL SPECIFICITY PHOSPHATASE 26"/>
    <property type="match status" value="1"/>
</dbReference>
<dbReference type="EMBL" id="JARBHB010000011">
    <property type="protein sequence ID" value="KAJ8872480.1"/>
    <property type="molecule type" value="Genomic_DNA"/>
</dbReference>
<evidence type="ECO:0000313" key="2">
    <source>
        <dbReference type="EMBL" id="KAJ8872480.1"/>
    </source>
</evidence>
<dbReference type="PANTHER" id="PTHR46599">
    <property type="entry name" value="PIGGYBAC TRANSPOSABLE ELEMENT-DERIVED PROTEIN 4"/>
    <property type="match status" value="1"/>
</dbReference>